<dbReference type="Ensembl" id="ENSOABT00000065248.1">
    <property type="protein sequence ID" value="ENSOABP00000062432.1"/>
    <property type="gene ID" value="ENSOABG00000037553.1"/>
</dbReference>
<keyword evidence="7" id="KW-1043">Host membrane</keyword>
<protein>
    <submittedName>
        <fullName evidence="16">Uncharacterized protein</fullName>
    </submittedName>
</protein>
<feature type="compositionally biased region" description="Basic and acidic residues" evidence="14">
    <location>
        <begin position="50"/>
        <end position="69"/>
    </location>
</feature>
<evidence type="ECO:0000256" key="7">
    <source>
        <dbReference type="ARBA" id="ARBA00022870"/>
    </source>
</evidence>
<evidence type="ECO:0000256" key="11">
    <source>
        <dbReference type="ARBA" id="ARBA00023157"/>
    </source>
</evidence>
<keyword evidence="6 15" id="KW-0812">Transmembrane</keyword>
<evidence type="ECO:0000313" key="16">
    <source>
        <dbReference type="Ensembl" id="ENSOABP00000062432.1"/>
    </source>
</evidence>
<reference evidence="17" key="1">
    <citation type="submission" date="2020-03" db="EMBL/GenBank/DDBJ databases">
        <title>Evolution of repeat sequences and sex chromosomes of tilapia species revealed by chromosome-level genomes.</title>
        <authorList>
            <person name="Xu L."/>
            <person name="Tao W."/>
            <person name="Wang D."/>
            <person name="Zhou Q."/>
        </authorList>
    </citation>
    <scope>NUCLEOTIDE SEQUENCE [LARGE SCALE GENOMIC DNA]</scope>
    <source>
        <strain evidence="17">Israel</strain>
    </source>
</reference>
<dbReference type="InterPro" id="IPR018154">
    <property type="entry name" value="TLV/ENV_coat_polyprotein"/>
</dbReference>
<dbReference type="Gene3D" id="1.10.287.210">
    <property type="match status" value="1"/>
</dbReference>
<keyword evidence="8 15" id="KW-1133">Transmembrane helix</keyword>
<evidence type="ECO:0000256" key="8">
    <source>
        <dbReference type="ARBA" id="ARBA00022989"/>
    </source>
</evidence>
<keyword evidence="12" id="KW-0325">Glycoprotein</keyword>
<evidence type="ECO:0000256" key="15">
    <source>
        <dbReference type="SAM" id="Phobius"/>
    </source>
</evidence>
<keyword evidence="5" id="KW-0945">Host-virus interaction</keyword>
<feature type="compositionally biased region" description="Basic residues" evidence="14">
    <location>
        <begin position="1"/>
        <end position="12"/>
    </location>
</feature>
<dbReference type="AlphaFoldDB" id="A0AAZ1X410"/>
<keyword evidence="9 15" id="KW-0472">Membrane</keyword>
<dbReference type="PANTHER" id="PTHR10424:SF81">
    <property type="entry name" value="ERVV2 PROTEIN"/>
    <property type="match status" value="1"/>
</dbReference>
<dbReference type="Pfam" id="PF00429">
    <property type="entry name" value="TLV_coat"/>
    <property type="match status" value="1"/>
</dbReference>
<proteinExistence type="predicted"/>
<evidence type="ECO:0000256" key="12">
    <source>
        <dbReference type="ARBA" id="ARBA00023180"/>
    </source>
</evidence>
<evidence type="ECO:0000256" key="9">
    <source>
        <dbReference type="ARBA" id="ARBA00023136"/>
    </source>
</evidence>
<dbReference type="Proteomes" id="UP000472276">
    <property type="component" value="Unassembled WGS sequence"/>
</dbReference>
<evidence type="ECO:0000256" key="5">
    <source>
        <dbReference type="ARBA" id="ARBA00022581"/>
    </source>
</evidence>
<name>A0AAZ1X410_OREAU</name>
<evidence type="ECO:0000256" key="1">
    <source>
        <dbReference type="ARBA" id="ARBA00004402"/>
    </source>
</evidence>
<evidence type="ECO:0000256" key="6">
    <source>
        <dbReference type="ARBA" id="ARBA00022692"/>
    </source>
</evidence>
<organism evidence="16 17">
    <name type="scientific">Oreochromis aureus</name>
    <name type="common">Israeli tilapia</name>
    <name type="synonym">Chromis aureus</name>
    <dbReference type="NCBI Taxonomy" id="47969"/>
    <lineage>
        <taxon>Eukaryota</taxon>
        <taxon>Metazoa</taxon>
        <taxon>Chordata</taxon>
        <taxon>Craniata</taxon>
        <taxon>Vertebrata</taxon>
        <taxon>Euteleostomi</taxon>
        <taxon>Actinopterygii</taxon>
        <taxon>Neopterygii</taxon>
        <taxon>Teleostei</taxon>
        <taxon>Neoteleostei</taxon>
        <taxon>Acanthomorphata</taxon>
        <taxon>Ovalentaria</taxon>
        <taxon>Cichlomorphae</taxon>
        <taxon>Cichliformes</taxon>
        <taxon>Cichlidae</taxon>
        <taxon>African cichlids</taxon>
        <taxon>Pseudocrenilabrinae</taxon>
        <taxon>Oreochromini</taxon>
        <taxon>Oreochromis</taxon>
    </lineage>
</organism>
<keyword evidence="13" id="KW-0449">Lipoprotein</keyword>
<evidence type="ECO:0000256" key="14">
    <source>
        <dbReference type="SAM" id="MobiDB-lite"/>
    </source>
</evidence>
<evidence type="ECO:0000313" key="17">
    <source>
        <dbReference type="Proteomes" id="UP000472276"/>
    </source>
</evidence>
<keyword evidence="11" id="KW-1015">Disulfide bond</keyword>
<reference evidence="16" key="2">
    <citation type="submission" date="2025-08" db="UniProtKB">
        <authorList>
            <consortium name="Ensembl"/>
        </authorList>
    </citation>
    <scope>IDENTIFICATION</scope>
</reference>
<keyword evidence="10" id="KW-0564">Palmitate</keyword>
<evidence type="ECO:0000256" key="4">
    <source>
        <dbReference type="ARBA" id="ARBA00022511"/>
    </source>
</evidence>
<feature type="region of interest" description="Disordered" evidence="14">
    <location>
        <begin position="1"/>
        <end position="101"/>
    </location>
</feature>
<keyword evidence="4" id="KW-1032">Host cell membrane</keyword>
<evidence type="ECO:0000256" key="2">
    <source>
        <dbReference type="ARBA" id="ARBA00004531"/>
    </source>
</evidence>
<dbReference type="PANTHER" id="PTHR10424">
    <property type="entry name" value="VIRAL ENVELOPE PROTEIN"/>
    <property type="match status" value="1"/>
</dbReference>
<accession>A0AAZ1X410</accession>
<evidence type="ECO:0000256" key="13">
    <source>
        <dbReference type="ARBA" id="ARBA00023288"/>
    </source>
</evidence>
<comment type="subcellular location">
    <subcellularLocation>
        <location evidence="1">Host cell membrane</location>
        <topology evidence="1">Single-pass type I membrane protein</topology>
    </subcellularLocation>
    <subcellularLocation>
        <location evidence="2">Host endomembrane system</location>
        <topology evidence="2">Peripheral membrane protein</topology>
    </subcellularLocation>
    <subcellularLocation>
        <location evidence="3">Virion membrane</location>
        <topology evidence="3">Single-pass type I membrane protein</topology>
    </subcellularLocation>
</comment>
<evidence type="ECO:0000256" key="10">
    <source>
        <dbReference type="ARBA" id="ARBA00023139"/>
    </source>
</evidence>
<reference evidence="16" key="3">
    <citation type="submission" date="2025-09" db="UniProtKB">
        <authorList>
            <consortium name="Ensembl"/>
        </authorList>
    </citation>
    <scope>IDENTIFICATION</scope>
</reference>
<sequence>MIPSKARKKNKGRTPEARGLGADKGHKEEVLVEATVGWTVPGSADNTNSCEDRRATHLDTPKPLQKGDTHPGQLGVSGRKTGYKGGGKASRAPRLNPVKKPTEPQVLIRMAGKVLSTLLGVMALMSSWSAVETLYVQGNHTQYPHGYSTNFWWQFMNTTAHLNNRTDCYVCAHMPLSAYTSGLWPYSITEDRSWCLLGLATHPGYRVLWSKANYSTPLNITWSKSPLLNCSGQTDLLAWPQVSDPLPDIILLNKLNTAQLPLCVMNNGTLSVGELPLHLCGYIYTYCPPENESRCMKCLTSAKCAENLTLRRTECKVNLAYRIPVKAKSQKWTGCAQTVPSSKGTRVLADWYFLCGHKALVKLSDHVFFMDRVEHHPSNRRKREVDIASPNSFGVTIDTGVPREFRIWGGGAKFFQSLIPNIGVAEVRDHVEINRYALLRHINLTKTLGTALAEEQKAIRTMVLQNRLTLDLITASQGGVCKLIGETCCTFIPDGYTTGGDIYEALQNLTALQKYVADHTSGGDASQGWIAWLTSGPWWNMFLKFLTSILTLLALFCLFTGCILPCVRSMVNKMIANTSTNYILLQQSDMDAKANVCV</sequence>
<dbReference type="SUPFAM" id="SSF58069">
    <property type="entry name" value="Virus ectodomain"/>
    <property type="match status" value="1"/>
</dbReference>
<keyword evidence="17" id="KW-1185">Reference proteome</keyword>
<evidence type="ECO:0000256" key="3">
    <source>
        <dbReference type="ARBA" id="ARBA00004563"/>
    </source>
</evidence>
<feature type="transmembrane region" description="Helical" evidence="15">
    <location>
        <begin position="545"/>
        <end position="567"/>
    </location>
</feature>
<feature type="compositionally biased region" description="Basic and acidic residues" evidence="14">
    <location>
        <begin position="13"/>
        <end position="30"/>
    </location>
</feature>